<protein>
    <recommendedName>
        <fullName evidence="3">Acetoin utilization protein AcuC</fullName>
    </recommendedName>
</protein>
<dbReference type="UniPathway" id="UPA00040"/>
<evidence type="ECO:0000313" key="7">
    <source>
        <dbReference type="Proteomes" id="UP000503088"/>
    </source>
</evidence>
<dbReference type="PRINTS" id="PR01272">
    <property type="entry name" value="ACUCPROTEIN"/>
</dbReference>
<dbReference type="Pfam" id="PF00850">
    <property type="entry name" value="Hist_deacetyl"/>
    <property type="match status" value="1"/>
</dbReference>
<reference evidence="6 7" key="1">
    <citation type="submission" date="2020-01" db="EMBL/GenBank/DDBJ databases">
        <authorList>
            <person name="Gulvik C.A."/>
            <person name="Batra D.G."/>
        </authorList>
    </citation>
    <scope>NUCLEOTIDE SEQUENCE [LARGE SCALE GENOMIC DNA]</scope>
    <source>
        <strain evidence="6 7">W9323</strain>
    </source>
</reference>
<dbReference type="AlphaFoldDB" id="A0A7D4BGQ0"/>
<dbReference type="SUPFAM" id="SSF52768">
    <property type="entry name" value="Arginase/deacetylase"/>
    <property type="match status" value="1"/>
</dbReference>
<evidence type="ECO:0000256" key="3">
    <source>
        <dbReference type="ARBA" id="ARBA00020218"/>
    </source>
</evidence>
<dbReference type="InterPro" id="IPR023696">
    <property type="entry name" value="Ureohydrolase_dom_sf"/>
</dbReference>
<dbReference type="InterPro" id="IPR003085">
    <property type="entry name" value="AcuC"/>
</dbReference>
<comment type="pathway">
    <text evidence="1">Ketone degradation; acetoin degradation.</text>
</comment>
<dbReference type="InterPro" id="IPR023801">
    <property type="entry name" value="His_deacetylse_dom"/>
</dbReference>
<dbReference type="Gene3D" id="3.40.800.20">
    <property type="entry name" value="Histone deacetylase domain"/>
    <property type="match status" value="1"/>
</dbReference>
<evidence type="ECO:0000313" key="6">
    <source>
        <dbReference type="EMBL" id="QKG85232.1"/>
    </source>
</evidence>
<dbReference type="InterPro" id="IPR000286">
    <property type="entry name" value="HDACs"/>
</dbReference>
<evidence type="ECO:0000259" key="5">
    <source>
        <dbReference type="Pfam" id="PF00850"/>
    </source>
</evidence>
<dbReference type="KEGG" id="kpul:GXN76_12610"/>
<proteinExistence type="inferred from homology"/>
<dbReference type="PANTHER" id="PTHR10625:SF10">
    <property type="entry name" value="HISTONE DEACETYLASE HDAC1"/>
    <property type="match status" value="1"/>
</dbReference>
<dbReference type="Proteomes" id="UP000503088">
    <property type="component" value="Chromosome"/>
</dbReference>
<dbReference type="GO" id="GO:0040029">
    <property type="term" value="P:epigenetic regulation of gene expression"/>
    <property type="evidence" value="ECO:0007669"/>
    <property type="project" value="TreeGrafter"/>
</dbReference>
<dbReference type="RefSeq" id="WP_173223693.1">
    <property type="nucleotide sequence ID" value="NZ_CP048104.1"/>
</dbReference>
<dbReference type="PANTHER" id="PTHR10625">
    <property type="entry name" value="HISTONE DEACETYLASE HDAC1-RELATED"/>
    <property type="match status" value="1"/>
</dbReference>
<accession>A0A7D4BGQ0</accession>
<name>A0A7D4BGQ0_9BACL</name>
<evidence type="ECO:0000256" key="4">
    <source>
        <dbReference type="ARBA" id="ARBA00022627"/>
    </source>
</evidence>
<dbReference type="PRINTS" id="PR01270">
    <property type="entry name" value="HDASUPER"/>
</dbReference>
<evidence type="ECO:0000256" key="1">
    <source>
        <dbReference type="ARBA" id="ARBA00005101"/>
    </source>
</evidence>
<comment type="similarity">
    <text evidence="2">Belongs to the histone deacetylase family.</text>
</comment>
<feature type="domain" description="Histone deacetylase" evidence="5">
    <location>
        <begin position="22"/>
        <end position="319"/>
    </location>
</feature>
<keyword evidence="7" id="KW-1185">Reference proteome</keyword>
<dbReference type="GO" id="GO:0004407">
    <property type="term" value="F:histone deacetylase activity"/>
    <property type="evidence" value="ECO:0007669"/>
    <property type="project" value="TreeGrafter"/>
</dbReference>
<sequence>MNDQTRFIYSPEFLRYRFHDTHPFNNNRLEITRDLIQSFGLLQDHQILPPRLATDQELALAHDEDFIQIVKQADQGKFSEERLERYGLTTEDNPVFPGMHSASALVAGGTLTAAEWVMSGRSRHALNLAGGLHHALRGKASGFCIYNDVSVAIAYIRKHYDARVLYIDTDAHHGDGVQWTFYHDPDVMTLSIHETGRYLFPGTGYVYERGHDEAFGTSVNIPMDAFTEDDSWLSALYRILPQAVKTFKPDVILSQSGCDAHHYDPLTHLSTTMKVYQAIPRLIHQLAHQWCEGRWIGVGGGGYDIWRVVPRAWTYLWAEMNHRPLGNTDLPEDWIKRWESLSPFPLPTTLHDPKETFKPIPRREEITKKNNHTVRHVLSFF</sequence>
<dbReference type="CDD" id="cd09994">
    <property type="entry name" value="HDAC_AcuC_like"/>
    <property type="match status" value="1"/>
</dbReference>
<evidence type="ECO:0000256" key="2">
    <source>
        <dbReference type="ARBA" id="ARBA00005947"/>
    </source>
</evidence>
<dbReference type="GO" id="GO:0045150">
    <property type="term" value="P:acetoin catabolic process"/>
    <property type="evidence" value="ECO:0007669"/>
    <property type="project" value="UniProtKB-UniPathway"/>
</dbReference>
<dbReference type="InterPro" id="IPR037138">
    <property type="entry name" value="His_deacetylse_dom_sf"/>
</dbReference>
<organism evidence="6 7">
    <name type="scientific">Kroppenstedtia pulmonis</name>
    <dbReference type="NCBI Taxonomy" id="1380685"/>
    <lineage>
        <taxon>Bacteria</taxon>
        <taxon>Bacillati</taxon>
        <taxon>Bacillota</taxon>
        <taxon>Bacilli</taxon>
        <taxon>Bacillales</taxon>
        <taxon>Thermoactinomycetaceae</taxon>
        <taxon>Kroppenstedtia</taxon>
    </lineage>
</organism>
<gene>
    <name evidence="6" type="ORF">GXN76_12610</name>
</gene>
<keyword evidence="4" id="KW-0006">Acetoin catabolism</keyword>
<dbReference type="EMBL" id="CP048104">
    <property type="protein sequence ID" value="QKG85232.1"/>
    <property type="molecule type" value="Genomic_DNA"/>
</dbReference>